<evidence type="ECO:0000256" key="2">
    <source>
        <dbReference type="SAM" id="Phobius"/>
    </source>
</evidence>
<accession>A0A857N510</accession>
<feature type="transmembrane region" description="Helical" evidence="2">
    <location>
        <begin position="6"/>
        <end position="27"/>
    </location>
</feature>
<gene>
    <name evidence="3" type="ORF">MICH65_0135</name>
</gene>
<keyword evidence="2" id="KW-1133">Transmembrane helix</keyword>
<keyword evidence="2" id="KW-0812">Transmembrane</keyword>
<dbReference type="RefSeq" id="WP_161931516.1">
    <property type="nucleotide sequence ID" value="NZ_CP047901.1"/>
</dbReference>
<keyword evidence="2" id="KW-0472">Membrane</keyword>
<dbReference type="EMBL" id="CP047901">
    <property type="protein sequence ID" value="QHO63116.1"/>
    <property type="molecule type" value="Genomic_DNA"/>
</dbReference>
<organism evidence="3 4">
    <name type="scientific">Candidatus Chazhemtobacterium aquaticus</name>
    <dbReference type="NCBI Taxonomy" id="2715735"/>
    <lineage>
        <taxon>Bacteria</taxon>
        <taxon>Candidatus Chazhemtobacteraceae</taxon>
        <taxon>Candidatus Chazhemtobacterium</taxon>
    </lineage>
</organism>
<protein>
    <recommendedName>
        <fullName evidence="5">DUF5671 domain-containing protein</fullName>
    </recommendedName>
</protein>
<evidence type="ECO:0000313" key="3">
    <source>
        <dbReference type="EMBL" id="QHO63116.1"/>
    </source>
</evidence>
<name>A0A857N510_9BACT</name>
<evidence type="ECO:0008006" key="5">
    <source>
        <dbReference type="Google" id="ProtNLM"/>
    </source>
</evidence>
<proteinExistence type="predicted"/>
<reference evidence="4" key="1">
    <citation type="journal article" date="2020" name="Microorganisms">
        <title>Complete Genome of a Member of a New Bacterial Lineage in the Microgenomates Group Reveals an Unusual Nucleotide Composition Disparity Between Two Strands of DNA and Limited Metabolic Potential.</title>
        <authorList>
            <person name="Kadnikov V.V."/>
            <person name="Mardanov A.V."/>
            <person name="Beletsky A.V."/>
            <person name="Karnachuk O.V."/>
            <person name="Ravin N.V."/>
        </authorList>
    </citation>
    <scope>NUCLEOTIDE SEQUENCE [LARGE SCALE GENOMIC DNA]</scope>
</reference>
<dbReference type="Proteomes" id="UP000463983">
    <property type="component" value="Chromosome"/>
</dbReference>
<dbReference type="KEGG" id="caqa:MICH65_0135"/>
<feature type="region of interest" description="Disordered" evidence="1">
    <location>
        <begin position="54"/>
        <end position="75"/>
    </location>
</feature>
<evidence type="ECO:0000313" key="4">
    <source>
        <dbReference type="Proteomes" id="UP000463983"/>
    </source>
</evidence>
<dbReference type="AlphaFoldDB" id="A0A857N510"/>
<keyword evidence="4" id="KW-1185">Reference proteome</keyword>
<evidence type="ECO:0000256" key="1">
    <source>
        <dbReference type="SAM" id="MobiDB-lite"/>
    </source>
</evidence>
<sequence>MNIRTLYLYLFSFVGLLILIIGSIQLIDLGFKVFIFTDADRYEFYPPEYLKNDSDPLSEEEIAEQQQQAQELQQRELTRQRQRQLSTSLSMILVGTPIYLYHWATISKESRRKH</sequence>